<dbReference type="GeneID" id="87979593"/>
<gene>
    <name evidence="4" type="ORF">FD34_GL001145</name>
</gene>
<dbReference type="Proteomes" id="UP000051085">
    <property type="component" value="Unassembled WGS sequence"/>
</dbReference>
<sequence length="181" mass="19539">MTASKYLDPQHIAELAEIIAHNQQLVQELNTGVHSAADVRTTLAQLTQRAVDPSVEVRLPFYTDYGRNIHFGKRVFINNGATFTDLGGIHLADDVLIGPNATLITVNHPLDPAQRRGNELKPVYIRHNAWIGANTTILPGVTVGENAVVAAGAVVTRNVPANTVVAGVPARVIKTIKHNNH</sequence>
<dbReference type="PROSITE" id="PS00101">
    <property type="entry name" value="HEXAPEP_TRANSFERASES"/>
    <property type="match status" value="1"/>
</dbReference>
<proteinExistence type="inferred from homology"/>
<evidence type="ECO:0000256" key="3">
    <source>
        <dbReference type="ARBA" id="ARBA00022737"/>
    </source>
</evidence>
<evidence type="ECO:0000313" key="5">
    <source>
        <dbReference type="Proteomes" id="UP000051085"/>
    </source>
</evidence>
<dbReference type="RefSeq" id="WP_057805640.1">
    <property type="nucleotide sequence ID" value="NZ_AZGO01000003.1"/>
</dbReference>
<dbReference type="GO" id="GO:0008374">
    <property type="term" value="F:O-acyltransferase activity"/>
    <property type="evidence" value="ECO:0007669"/>
    <property type="project" value="TreeGrafter"/>
</dbReference>
<evidence type="ECO:0000256" key="2">
    <source>
        <dbReference type="ARBA" id="ARBA00022679"/>
    </source>
</evidence>
<dbReference type="InterPro" id="IPR051159">
    <property type="entry name" value="Hexapeptide_acetyltransf"/>
</dbReference>
<reference evidence="4 5" key="1">
    <citation type="journal article" date="2015" name="Genome Announc.">
        <title>Expanding the biotechnology potential of lactobacilli through comparative genomics of 213 strains and associated genera.</title>
        <authorList>
            <person name="Sun Z."/>
            <person name="Harris H.M."/>
            <person name="McCann A."/>
            <person name="Guo C."/>
            <person name="Argimon S."/>
            <person name="Zhang W."/>
            <person name="Yang X."/>
            <person name="Jeffery I.B."/>
            <person name="Cooney J.C."/>
            <person name="Kagawa T.F."/>
            <person name="Liu W."/>
            <person name="Song Y."/>
            <person name="Salvetti E."/>
            <person name="Wrobel A."/>
            <person name="Rasinkangas P."/>
            <person name="Parkhill J."/>
            <person name="Rea M.C."/>
            <person name="O'Sullivan O."/>
            <person name="Ritari J."/>
            <person name="Douillard F.P."/>
            <person name="Paul Ross R."/>
            <person name="Yang R."/>
            <person name="Briner A.E."/>
            <person name="Felis G.E."/>
            <person name="de Vos W.M."/>
            <person name="Barrangou R."/>
            <person name="Klaenhammer T.R."/>
            <person name="Caufield P.W."/>
            <person name="Cui Y."/>
            <person name="Zhang H."/>
            <person name="O'Toole P.W."/>
        </authorList>
    </citation>
    <scope>NUCLEOTIDE SEQUENCE [LARGE SCALE GENOMIC DNA]</scope>
    <source>
        <strain evidence="4 5">DSM 8475</strain>
    </source>
</reference>
<dbReference type="InterPro" id="IPR001451">
    <property type="entry name" value="Hexapep"/>
</dbReference>
<dbReference type="InterPro" id="IPR018357">
    <property type="entry name" value="Hexapep_transf_CS"/>
</dbReference>
<name>A0A922TND5_9LACO</name>
<dbReference type="AlphaFoldDB" id="A0A922TND5"/>
<organism evidence="4 5">
    <name type="scientific">Limosilactobacillus pontis DSM 8475</name>
    <dbReference type="NCBI Taxonomy" id="1423794"/>
    <lineage>
        <taxon>Bacteria</taxon>
        <taxon>Bacillati</taxon>
        <taxon>Bacillota</taxon>
        <taxon>Bacilli</taxon>
        <taxon>Lactobacillales</taxon>
        <taxon>Lactobacillaceae</taxon>
        <taxon>Limosilactobacillus</taxon>
    </lineage>
</organism>
<protein>
    <submittedName>
        <fullName evidence="4">Galactoside O-acetyltransferase</fullName>
    </submittedName>
</protein>
<comment type="similarity">
    <text evidence="1">Belongs to the transferase hexapeptide repeat family.</text>
</comment>
<dbReference type="PANTHER" id="PTHR23416:SF23">
    <property type="entry name" value="ACETYLTRANSFERASE C18B11.09C-RELATED"/>
    <property type="match status" value="1"/>
</dbReference>
<evidence type="ECO:0000256" key="1">
    <source>
        <dbReference type="ARBA" id="ARBA00007274"/>
    </source>
</evidence>
<dbReference type="Pfam" id="PF00132">
    <property type="entry name" value="Hexapep"/>
    <property type="match status" value="1"/>
</dbReference>
<dbReference type="SUPFAM" id="SSF51161">
    <property type="entry name" value="Trimeric LpxA-like enzymes"/>
    <property type="match status" value="1"/>
</dbReference>
<dbReference type="PANTHER" id="PTHR23416">
    <property type="entry name" value="SIALIC ACID SYNTHASE-RELATED"/>
    <property type="match status" value="1"/>
</dbReference>
<dbReference type="Gene3D" id="2.160.10.10">
    <property type="entry name" value="Hexapeptide repeat proteins"/>
    <property type="match status" value="1"/>
</dbReference>
<evidence type="ECO:0000313" key="4">
    <source>
        <dbReference type="EMBL" id="KRM38017.1"/>
    </source>
</evidence>
<dbReference type="EMBL" id="AZGO01000003">
    <property type="protein sequence ID" value="KRM38017.1"/>
    <property type="molecule type" value="Genomic_DNA"/>
</dbReference>
<dbReference type="InterPro" id="IPR011004">
    <property type="entry name" value="Trimer_LpxA-like_sf"/>
</dbReference>
<keyword evidence="2" id="KW-0808">Transferase</keyword>
<comment type="caution">
    <text evidence="4">The sequence shown here is derived from an EMBL/GenBank/DDBJ whole genome shotgun (WGS) entry which is preliminary data.</text>
</comment>
<accession>A0A922TND5</accession>
<keyword evidence="3" id="KW-0677">Repeat</keyword>